<dbReference type="PANTHER" id="PTHR30485:SF2">
    <property type="entry name" value="BLL0597 PROTEIN"/>
    <property type="match status" value="1"/>
</dbReference>
<evidence type="ECO:0000313" key="8">
    <source>
        <dbReference type="EMBL" id="MCQ8179956.1"/>
    </source>
</evidence>
<dbReference type="EMBL" id="JANIBM010000002">
    <property type="protein sequence ID" value="MCQ8179956.1"/>
    <property type="molecule type" value="Genomic_DNA"/>
</dbReference>
<evidence type="ECO:0000256" key="3">
    <source>
        <dbReference type="ARBA" id="ARBA00022692"/>
    </source>
</evidence>
<comment type="subcellular location">
    <subcellularLocation>
        <location evidence="1">Cell membrane</location>
        <topology evidence="1">Multi-pass membrane protein</topology>
    </subcellularLocation>
</comment>
<evidence type="ECO:0000256" key="1">
    <source>
        <dbReference type="ARBA" id="ARBA00004651"/>
    </source>
</evidence>
<reference evidence="8 9" key="1">
    <citation type="submission" date="2022-07" db="EMBL/GenBank/DDBJ databases">
        <title>Methylomonas rivi sp. nov., Methylomonas rosea sp. nov., Methylomonas aureus sp. nov. and Methylomonas subterranea sp. nov., four novel methanotrophs isolated from a freshwater creek and the deep terrestrial subsurface.</title>
        <authorList>
            <person name="Abin C."/>
            <person name="Sankaranarayanan K."/>
            <person name="Garner C."/>
            <person name="Sindelar R."/>
            <person name="Kotary K."/>
            <person name="Garner R."/>
            <person name="Barclay S."/>
            <person name="Lawson P."/>
            <person name="Krumholz L."/>
        </authorList>
    </citation>
    <scope>NUCLEOTIDE SEQUENCE [LARGE SCALE GENOMIC DNA]</scope>
    <source>
        <strain evidence="8 9">SURF-1</strain>
    </source>
</reference>
<keyword evidence="5 6" id="KW-0472">Membrane</keyword>
<feature type="transmembrane region" description="Helical" evidence="6">
    <location>
        <begin position="97"/>
        <end position="121"/>
    </location>
</feature>
<evidence type="ECO:0000313" key="9">
    <source>
        <dbReference type="Proteomes" id="UP001524569"/>
    </source>
</evidence>
<name>A0ABT1UCL4_9GAMM</name>
<dbReference type="InterPro" id="IPR011577">
    <property type="entry name" value="Cyt_b561_bac/Ni-Hgenase"/>
</dbReference>
<dbReference type="Proteomes" id="UP001524569">
    <property type="component" value="Unassembled WGS sequence"/>
</dbReference>
<feature type="transmembrane region" description="Helical" evidence="6">
    <location>
        <begin position="38"/>
        <end position="59"/>
    </location>
</feature>
<evidence type="ECO:0000256" key="6">
    <source>
        <dbReference type="SAM" id="Phobius"/>
    </source>
</evidence>
<dbReference type="SUPFAM" id="SSF81342">
    <property type="entry name" value="Transmembrane di-heme cytochromes"/>
    <property type="match status" value="1"/>
</dbReference>
<feature type="transmembrane region" description="Helical" evidence="6">
    <location>
        <begin position="12"/>
        <end position="32"/>
    </location>
</feature>
<organism evidence="8 9">
    <name type="scientific">Methylomonas aurea</name>
    <dbReference type="NCBI Taxonomy" id="2952224"/>
    <lineage>
        <taxon>Bacteria</taxon>
        <taxon>Pseudomonadati</taxon>
        <taxon>Pseudomonadota</taxon>
        <taxon>Gammaproteobacteria</taxon>
        <taxon>Methylococcales</taxon>
        <taxon>Methylococcaceae</taxon>
        <taxon>Methylomonas</taxon>
    </lineage>
</organism>
<dbReference type="InterPro" id="IPR051542">
    <property type="entry name" value="Hydrogenase_cytochrome"/>
</dbReference>
<dbReference type="RefSeq" id="WP_256609336.1">
    <property type="nucleotide sequence ID" value="NZ_JANIBM010000002.1"/>
</dbReference>
<keyword evidence="3 6" id="KW-0812">Transmembrane</keyword>
<dbReference type="PANTHER" id="PTHR30485">
    <property type="entry name" value="NI/FE-HYDROGENASE 1 B-TYPE CYTOCHROME SUBUNIT"/>
    <property type="match status" value="1"/>
</dbReference>
<dbReference type="Gene3D" id="1.20.950.20">
    <property type="entry name" value="Transmembrane di-heme cytochromes, Chain C"/>
    <property type="match status" value="1"/>
</dbReference>
<sequence length="215" mass="23928">MQNDNAVAVWDIFVRVFHWSLVVAFAVAYVTSEEDNYWHIYAGYTVLGLISLRLIWGFVGGRYARFSQFVRSPAAVFRYVSQLRQGSAKHYLGHNPLGGWMVLALLSTLFVVTISGLKVYAIEEGRGPLAQDSRMLSVISAAHAEEEEEGKGKSAEAEDEAEEFWEEIHEIASNLMLLLIALHVLGVVISSKVNKEGLVKAMVTGRKPKLPNCED</sequence>
<keyword evidence="2" id="KW-1003">Cell membrane</keyword>
<dbReference type="InterPro" id="IPR016174">
    <property type="entry name" value="Di-haem_cyt_TM"/>
</dbReference>
<evidence type="ECO:0000256" key="5">
    <source>
        <dbReference type="ARBA" id="ARBA00023136"/>
    </source>
</evidence>
<comment type="caution">
    <text evidence="8">The sequence shown here is derived from an EMBL/GenBank/DDBJ whole genome shotgun (WGS) entry which is preliminary data.</text>
</comment>
<proteinExistence type="predicted"/>
<evidence type="ECO:0000256" key="2">
    <source>
        <dbReference type="ARBA" id="ARBA00022475"/>
    </source>
</evidence>
<feature type="transmembrane region" description="Helical" evidence="6">
    <location>
        <begin position="171"/>
        <end position="190"/>
    </location>
</feature>
<keyword evidence="4 6" id="KW-1133">Transmembrane helix</keyword>
<keyword evidence="9" id="KW-1185">Reference proteome</keyword>
<evidence type="ECO:0000259" key="7">
    <source>
        <dbReference type="Pfam" id="PF01292"/>
    </source>
</evidence>
<accession>A0ABT1UCL4</accession>
<gene>
    <name evidence="8" type="ORF">NP603_02435</name>
</gene>
<feature type="domain" description="Cytochrome b561 bacterial/Ni-hydrogenase" evidence="7">
    <location>
        <begin position="9"/>
        <end position="205"/>
    </location>
</feature>
<protein>
    <submittedName>
        <fullName evidence="8">Cytochrome b/b6 domain-containing protein</fullName>
    </submittedName>
</protein>
<dbReference type="Pfam" id="PF01292">
    <property type="entry name" value="Ni_hydr_CYTB"/>
    <property type="match status" value="1"/>
</dbReference>
<evidence type="ECO:0000256" key="4">
    <source>
        <dbReference type="ARBA" id="ARBA00022989"/>
    </source>
</evidence>